<proteinExistence type="predicted"/>
<accession>A0A2P2LDA2</accession>
<protein>
    <submittedName>
        <fullName evidence="1">Translocase of chloroplast</fullName>
    </submittedName>
</protein>
<dbReference type="EMBL" id="GGEC01035465">
    <property type="protein sequence ID" value="MBX15949.1"/>
    <property type="molecule type" value="Transcribed_RNA"/>
</dbReference>
<organism evidence="1">
    <name type="scientific">Rhizophora mucronata</name>
    <name type="common">Asiatic mangrove</name>
    <dbReference type="NCBI Taxonomy" id="61149"/>
    <lineage>
        <taxon>Eukaryota</taxon>
        <taxon>Viridiplantae</taxon>
        <taxon>Streptophyta</taxon>
        <taxon>Embryophyta</taxon>
        <taxon>Tracheophyta</taxon>
        <taxon>Spermatophyta</taxon>
        <taxon>Magnoliopsida</taxon>
        <taxon>eudicotyledons</taxon>
        <taxon>Gunneridae</taxon>
        <taxon>Pentapetalae</taxon>
        <taxon>rosids</taxon>
        <taxon>fabids</taxon>
        <taxon>Malpighiales</taxon>
        <taxon>Rhizophoraceae</taxon>
        <taxon>Rhizophora</taxon>
    </lineage>
</organism>
<name>A0A2P2LDA2_RHIMU</name>
<sequence>MVKVLAPSDFNFPNNSISLLCVAEGNCWNPDHSRAKDPIDASLRFWCEARQRRNGRRRNASERRTATLQINT</sequence>
<evidence type="ECO:0000313" key="1">
    <source>
        <dbReference type="EMBL" id="MBX15949.1"/>
    </source>
</evidence>
<dbReference type="AlphaFoldDB" id="A0A2P2LDA2"/>
<reference evidence="1" key="1">
    <citation type="submission" date="2018-02" db="EMBL/GenBank/DDBJ databases">
        <title>Rhizophora mucronata_Transcriptome.</title>
        <authorList>
            <person name="Meera S.P."/>
            <person name="Sreeshan A."/>
            <person name="Augustine A."/>
        </authorList>
    </citation>
    <scope>NUCLEOTIDE SEQUENCE</scope>
    <source>
        <tissue evidence="1">Leaf</tissue>
    </source>
</reference>